<dbReference type="PROSITE" id="PS50194">
    <property type="entry name" value="FILAMIN_REPEAT"/>
    <property type="match status" value="1"/>
</dbReference>
<evidence type="ECO:0000256" key="3">
    <source>
        <dbReference type="ARBA" id="ARBA00022737"/>
    </source>
</evidence>
<dbReference type="Gene3D" id="2.130.10.30">
    <property type="entry name" value="Regulator of chromosome condensation 1/beta-lactamase-inhibitor protein II"/>
    <property type="match status" value="5"/>
</dbReference>
<dbReference type="Pfam" id="PF13540">
    <property type="entry name" value="RCC1_2"/>
    <property type="match status" value="1"/>
</dbReference>
<dbReference type="NCBIfam" id="NF012200">
    <property type="entry name" value="choice_anch_D"/>
    <property type="match status" value="2"/>
</dbReference>
<evidence type="ECO:0000313" key="7">
    <source>
        <dbReference type="EMBL" id="MEK7954162.1"/>
    </source>
</evidence>
<dbReference type="InterPro" id="IPR058923">
    <property type="entry name" value="RCC1-like_dom"/>
</dbReference>
<keyword evidence="8" id="KW-1185">Reference proteome</keyword>
<dbReference type="SUPFAM" id="SSF50985">
    <property type="entry name" value="RCC1/BLIP-II"/>
    <property type="match status" value="4"/>
</dbReference>
<comment type="caution">
    <text evidence="7">The sequence shown here is derived from an EMBL/GenBank/DDBJ whole genome shotgun (WGS) entry which is preliminary data.</text>
</comment>
<sequence length="1676" mass="169583">MKATFVSLSCLLLATLSGVLQPARAADCYGWGWNNFGQIGDGTSEQRLTPSPVVTSGALAGKSITLMQGSNHTALALASDGKLYAWGGIAGAGGALGNGTVMGSPEPVAVDMSGVLAGKTITDVSVGNDHSLVLTSEGKVYAWGDTYFGAVGNGEMYQDSPLTFPDPELVPVEVIATGALAGKTVTKISAGGPFSLALTSEGKIYGWGRNFGYELGTGSQGISAEPVAVNMNGELSGKTVTDISAGQSHSLAVTTEGKVYGWGSGSWGTLGTGSTASASSPVLITMDGALAGKTVAKVSAGVLTSMALTSDGKVYAWGRNDHGQLGDGTTTDRYEPVAVDMSGALAGKTVTDIVAGLDFHLMLTSDGKVYACGQNEHGQLGDGSTTDSHTPVAVNMTGPLDRKIATAISINSFGGYLLAAQDPAPYLQVFNGVGAGGSQRTDNQSTVHFSNLPLHSQELRPFTIRNDGQLPLEGLTVTASGADAEQFEVLGLTATTLGAGETAVFHVRFSPTSSGAKNAMVSVTSTSSGAFANPFRIPVDGSGATEMDWDGYGWMGNTFGQIGDGSTLSRTSAVHVDKTGVLAGRFLRDLDAGSYHTVAVDQDGLVYAWGVNDVGQLGSGNQVDSASPVAVLTSGALAGKFVTTVSVGGKHCLALTSEGKVYAWGDNGQGQLGIGSYLFQTQPVAVGAGGLVDGKTVIKIEAGTHHSFAVTSDGKLYAWGYNSNGRLGTGGGAFYNTPAEVTGALAGKFIDLISAGDEHTIVTTTDDLCYAWGDNSTGAFGDGTLTSSNTPVLVDLSAIPQPSSGNRVSQLSAGYGYTAVLAAGKAYAWGANESGQLGDGTKSQRTSPVAVDVSSALAGKLLGSITAGQGVTMATSASGTEYFGWGALAEGQSGGLMFNRLSPVAGDMSGQLHGKMISRIDIGGEHLVALAHGALPVEADIAVSQSPGKALVSGSVCSWGTQAVGSSQEISFDISNVGTGAMAGLTVTKAGLDLGLFAITTPPSTSVTAGGSTSLTVTFTPDSEGTKTAALYLTSNDPDQTTFEIILTGNGGAPSGSAFLGWGVNESGRIGDGTTTDRAEPVAIDQSGALWGQTIAEVEDGWGHTLVRTGDGKLFAWGANIYGELGNSTSTFSNVAVPVDMHRALLGHTVTAISAGNAASAALTGDGKIFMWGNGAYGQLGHGGFFPANTPYPVDDSGVLAGKTMTAVSVGDGFTLALASGGELYAWGLNNAGQLGTGAAGPSEASPVAVDMSGALAGKTITAISAWNERSLALTSEGRVYAWGSNGQGALGDGTTTDRAAPVGVDVTGVLAGKTVTAISCGYSHALAVTSEGEVYAWGANTSGQLGDATANSSSSPVMVDMSGALAGKTVVKIRAGLRHSLAVTSDGRLYAWGYLPSGLGDGSTVLSLTPVEITGNGALSGRLVTGIGSKLEHVHVLTGPAPALPTITGPTIGEVTDDTAVLGGDVISQGDALVTERGIVFSSLSVSENPRIGAEGVTRIVVSGTTGAFNTTAAGLQPNTTYAVAAYATSSIGTVYTGVDFFTTATILEGWRQTYFPGSTSTDGPGADDATPQGDDIPNLVKFALGMDPSKPGVLPVTFDGDGEVLSYTYTPSVQAVAAGIQFRVEFSIDLSEFSWSWEIVNQGEIGSGGVPVTATVAKPEMGKGYLRLRVMEPQ</sequence>
<keyword evidence="2" id="KW-0963">Cytoplasm</keyword>
<dbReference type="PRINTS" id="PR00633">
    <property type="entry name" value="RCCNDNSATION"/>
</dbReference>
<protein>
    <submittedName>
        <fullName evidence="7">Choice-of-anchor D domain-containing protein</fullName>
    </submittedName>
</protein>
<comment type="subcellular location">
    <subcellularLocation>
        <location evidence="1">Cytoplasm</location>
    </subcellularLocation>
</comment>
<dbReference type="Gene3D" id="2.60.40.10">
    <property type="entry name" value="Immunoglobulins"/>
    <property type="match status" value="2"/>
</dbReference>
<keyword evidence="3" id="KW-0677">Repeat</keyword>
<name>A0ABU9B2A1_9BACT</name>
<feature type="signal peptide" evidence="4">
    <location>
        <begin position="1"/>
        <end position="25"/>
    </location>
</feature>
<feature type="chain" id="PRO_5045296028" evidence="4">
    <location>
        <begin position="26"/>
        <end position="1676"/>
    </location>
</feature>
<dbReference type="Pfam" id="PF00415">
    <property type="entry name" value="RCC1"/>
    <property type="match status" value="6"/>
</dbReference>
<evidence type="ECO:0000313" key="8">
    <source>
        <dbReference type="Proteomes" id="UP001371305"/>
    </source>
</evidence>
<dbReference type="InterPro" id="IPR009091">
    <property type="entry name" value="RCC1/BLIP-II"/>
</dbReference>
<dbReference type="Proteomes" id="UP001371305">
    <property type="component" value="Unassembled WGS sequence"/>
</dbReference>
<evidence type="ECO:0000256" key="4">
    <source>
        <dbReference type="SAM" id="SignalP"/>
    </source>
</evidence>
<feature type="domain" description="RCC1-like" evidence="6">
    <location>
        <begin position="92"/>
        <end position="403"/>
    </location>
</feature>
<evidence type="ECO:0000259" key="5">
    <source>
        <dbReference type="Pfam" id="PF15780"/>
    </source>
</evidence>
<keyword evidence="4" id="KW-0732">Signal</keyword>
<dbReference type="InterPro" id="IPR051625">
    <property type="entry name" value="Signaling_Regulatory_Domain"/>
</dbReference>
<dbReference type="Pfam" id="PF15780">
    <property type="entry name" value="ASH"/>
    <property type="match status" value="1"/>
</dbReference>
<evidence type="ECO:0000259" key="6">
    <source>
        <dbReference type="Pfam" id="PF25390"/>
    </source>
</evidence>
<dbReference type="InterPro" id="IPR017868">
    <property type="entry name" value="Filamin/ABP280_repeat-like"/>
</dbReference>
<dbReference type="PROSITE" id="PS00626">
    <property type="entry name" value="RCC1_2"/>
    <property type="match status" value="2"/>
</dbReference>
<dbReference type="RefSeq" id="WP_341407930.1">
    <property type="nucleotide sequence ID" value="NZ_JBBUKT010000016.1"/>
</dbReference>
<feature type="domain" description="Abnormal spindle-like microcephaly-associated protein ASH" evidence="5">
    <location>
        <begin position="959"/>
        <end position="1037"/>
    </location>
</feature>
<evidence type="ECO:0000256" key="1">
    <source>
        <dbReference type="ARBA" id="ARBA00004496"/>
    </source>
</evidence>
<dbReference type="InterPro" id="IPR031549">
    <property type="entry name" value="ASH"/>
</dbReference>
<organism evidence="7 8">
    <name type="scientific">Luteolibacter soli</name>
    <dbReference type="NCBI Taxonomy" id="3135280"/>
    <lineage>
        <taxon>Bacteria</taxon>
        <taxon>Pseudomonadati</taxon>
        <taxon>Verrucomicrobiota</taxon>
        <taxon>Verrucomicrobiia</taxon>
        <taxon>Verrucomicrobiales</taxon>
        <taxon>Verrucomicrobiaceae</taxon>
        <taxon>Luteolibacter</taxon>
    </lineage>
</organism>
<accession>A0ABU9B2A1</accession>
<feature type="domain" description="RCC1-like" evidence="6">
    <location>
        <begin position="1146"/>
        <end position="1416"/>
    </location>
</feature>
<reference evidence="7 8" key="1">
    <citation type="submission" date="2024-04" db="EMBL/GenBank/DDBJ databases">
        <title>Luteolibacter sp. isolated from soil.</title>
        <authorList>
            <person name="An J."/>
        </authorList>
    </citation>
    <scope>NUCLEOTIDE SEQUENCE [LARGE SCALE GENOMIC DNA]</scope>
    <source>
        <strain evidence="7 8">Y139</strain>
    </source>
</reference>
<dbReference type="PANTHER" id="PTHR22872">
    <property type="entry name" value="BTK-BINDING PROTEIN-RELATED"/>
    <property type="match status" value="1"/>
</dbReference>
<dbReference type="PROSITE" id="PS50012">
    <property type="entry name" value="RCC1_3"/>
    <property type="match status" value="18"/>
</dbReference>
<dbReference type="InterPro" id="IPR013783">
    <property type="entry name" value="Ig-like_fold"/>
</dbReference>
<gene>
    <name evidence="7" type="ORF">WKV53_26835</name>
</gene>
<evidence type="ECO:0000256" key="2">
    <source>
        <dbReference type="ARBA" id="ARBA00022490"/>
    </source>
</evidence>
<dbReference type="Pfam" id="PF25390">
    <property type="entry name" value="WD40_RLD"/>
    <property type="match status" value="2"/>
</dbReference>
<proteinExistence type="predicted"/>
<dbReference type="EMBL" id="JBBUKT010000016">
    <property type="protein sequence ID" value="MEK7954162.1"/>
    <property type="molecule type" value="Genomic_DNA"/>
</dbReference>
<dbReference type="InterPro" id="IPR000408">
    <property type="entry name" value="Reg_chr_condens"/>
</dbReference>